<dbReference type="AlphaFoldDB" id="A0A0V0R736"/>
<proteinExistence type="predicted"/>
<evidence type="ECO:0000256" key="1">
    <source>
        <dbReference type="SAM" id="MobiDB-lite"/>
    </source>
</evidence>
<reference evidence="2 3" key="1">
    <citation type="journal article" date="2015" name="Sci. Rep.">
        <title>Genome of the facultative scuticociliatosis pathogen Pseudocohnilembus persalinus provides insight into its virulence through horizontal gene transfer.</title>
        <authorList>
            <person name="Xiong J."/>
            <person name="Wang G."/>
            <person name="Cheng J."/>
            <person name="Tian M."/>
            <person name="Pan X."/>
            <person name="Warren A."/>
            <person name="Jiang C."/>
            <person name="Yuan D."/>
            <person name="Miao W."/>
        </authorList>
    </citation>
    <scope>NUCLEOTIDE SEQUENCE [LARGE SCALE GENOMIC DNA]</scope>
    <source>
        <strain evidence="2">36N120E</strain>
    </source>
</reference>
<dbReference type="InParanoid" id="A0A0V0R736"/>
<accession>A0A0V0R736</accession>
<dbReference type="Proteomes" id="UP000054937">
    <property type="component" value="Unassembled WGS sequence"/>
</dbReference>
<protein>
    <recommendedName>
        <fullName evidence="4">RAP domain-containing protein</fullName>
    </recommendedName>
</protein>
<organism evidence="2 3">
    <name type="scientific">Pseudocohnilembus persalinus</name>
    <name type="common">Ciliate</name>
    <dbReference type="NCBI Taxonomy" id="266149"/>
    <lineage>
        <taxon>Eukaryota</taxon>
        <taxon>Sar</taxon>
        <taxon>Alveolata</taxon>
        <taxon>Ciliophora</taxon>
        <taxon>Intramacronucleata</taxon>
        <taxon>Oligohymenophorea</taxon>
        <taxon>Scuticociliatia</taxon>
        <taxon>Philasterida</taxon>
        <taxon>Pseudocohnilembidae</taxon>
        <taxon>Pseudocohnilembus</taxon>
    </lineage>
</organism>
<feature type="region of interest" description="Disordered" evidence="1">
    <location>
        <begin position="71"/>
        <end position="112"/>
    </location>
</feature>
<gene>
    <name evidence="2" type="ORF">PPERSA_02738</name>
</gene>
<name>A0A0V0R736_PSEPJ</name>
<comment type="caution">
    <text evidence="2">The sequence shown here is derived from an EMBL/GenBank/DDBJ whole genome shotgun (WGS) entry which is preliminary data.</text>
</comment>
<keyword evidence="3" id="KW-1185">Reference proteome</keyword>
<dbReference type="Gene3D" id="3.40.960.10">
    <property type="entry name" value="VSR Endonuclease"/>
    <property type="match status" value="1"/>
</dbReference>
<evidence type="ECO:0008006" key="4">
    <source>
        <dbReference type="Google" id="ProtNLM"/>
    </source>
</evidence>
<evidence type="ECO:0000313" key="3">
    <source>
        <dbReference type="Proteomes" id="UP000054937"/>
    </source>
</evidence>
<evidence type="ECO:0000313" key="2">
    <source>
        <dbReference type="EMBL" id="KRX10321.1"/>
    </source>
</evidence>
<sequence>MQNLANKIKISNKLITCQNHFKILNNQYEKIDTCSQNLQFFSNSQQINLQNKIVQQFVTFGKIEKKVLAKKIPAQNKPDQDKQINKEKDSQQNQKSMKGKNYQNKNSKKQQNKNIFVTQNTAEKQQQQDDEIQNSQGQRKQILDILNIQDQVQYMNKQGIIKSYINQNISHLQNFEQNQHNQIKNNEQNQNEDNIDNYRKLLLLIWLKNKQFKSEIENSNNIKTFLGDASQQVQNTLNNELQKIVDSQEIWLVGPNQLSQDYDLSQIERNLDLIIVYYSQSIMEELYGVLSIIYSVVMKLQQPQFTNLKQFFFMKDLIDFNANRDNQEQSLNEDKNSEDDENYEHLIYQNKKQQIQSKQDQNQNKLYEKIQNSNWMMIQQYLHSISSASYICTYNGQFFYKIALFINLLGELYKENQNQIISANGELFMHSLNSIIESEMFVLNEKQITLISYIISKSDLYQLSQNMFHQVQQNLIPQYNKRINKFDEMQLKSLYYSLGKTGYISKQLHEFIENQLSHSQLSLRISRLEGVFKKSQYLNNLLVCSLNLRILTIENVEGIKTVYFQVLDDLLKIDFDIQNQKLADIQLRQIEDLFFSTLNQFYRSYVFDQDLWNKLIIRLQKFVEVKLQYQNLYPEQKLRQIQSFNKNVVQFLEENNKYVVVSEEKQYYIQMIQQTLDLFLNEEIEKSGCKQVFQELNQIFNNNFGYIIKSQNLDAQNNMKDQKQDKMFNYKLNSQFEGLAESFLKIMGMNYEYQVNIKPFTVDFYIPDIDTVIEIQGPQHNLKYVDQEISGSLIEMQYSQPNVVQQNFENNQDNQKLQQKQGVIINQNQNIIWNMNSQFRIDCLKKMGKNIISISKIDSRQSQERIFADLLEQINKKIQIKK</sequence>
<feature type="compositionally biased region" description="Basic and acidic residues" evidence="1">
    <location>
        <begin position="78"/>
        <end position="90"/>
    </location>
</feature>
<dbReference type="EMBL" id="LDAU01000031">
    <property type="protein sequence ID" value="KRX10321.1"/>
    <property type="molecule type" value="Genomic_DNA"/>
</dbReference>